<proteinExistence type="predicted"/>
<comment type="caution">
    <text evidence="1">The sequence shown here is derived from an EMBL/GenBank/DDBJ whole genome shotgun (WGS) entry which is preliminary data.</text>
</comment>
<dbReference type="Proteomes" id="UP001500350">
    <property type="component" value="Unassembled WGS sequence"/>
</dbReference>
<dbReference type="RefSeq" id="WP_182434813.1">
    <property type="nucleotide sequence ID" value="NZ_BAAANW010000014.1"/>
</dbReference>
<protein>
    <recommendedName>
        <fullName evidence="3">Secreted protein</fullName>
    </recommendedName>
</protein>
<organism evidence="1 2">
    <name type="scientific">Dermacoccus profundi</name>
    <dbReference type="NCBI Taxonomy" id="322602"/>
    <lineage>
        <taxon>Bacteria</taxon>
        <taxon>Bacillati</taxon>
        <taxon>Actinomycetota</taxon>
        <taxon>Actinomycetes</taxon>
        <taxon>Micrococcales</taxon>
        <taxon>Dermacoccaceae</taxon>
        <taxon>Dermacoccus</taxon>
    </lineage>
</organism>
<evidence type="ECO:0000313" key="2">
    <source>
        <dbReference type="Proteomes" id="UP001500350"/>
    </source>
</evidence>
<name>A0ABP4P2R1_9MICO</name>
<gene>
    <name evidence="1" type="ORF">GCM10009763_19140</name>
</gene>
<reference evidence="2" key="1">
    <citation type="journal article" date="2019" name="Int. J. Syst. Evol. Microbiol.">
        <title>The Global Catalogue of Microorganisms (GCM) 10K type strain sequencing project: providing services to taxonomists for standard genome sequencing and annotation.</title>
        <authorList>
            <consortium name="The Broad Institute Genomics Platform"/>
            <consortium name="The Broad Institute Genome Sequencing Center for Infectious Disease"/>
            <person name="Wu L."/>
            <person name="Ma J."/>
        </authorList>
    </citation>
    <scope>NUCLEOTIDE SEQUENCE [LARGE SCALE GENOMIC DNA]</scope>
    <source>
        <strain evidence="2">JCM 14589</strain>
    </source>
</reference>
<dbReference type="EMBL" id="BAAANW010000014">
    <property type="protein sequence ID" value="GAA1571486.1"/>
    <property type="molecule type" value="Genomic_DNA"/>
</dbReference>
<evidence type="ECO:0008006" key="3">
    <source>
        <dbReference type="Google" id="ProtNLM"/>
    </source>
</evidence>
<keyword evidence="2" id="KW-1185">Reference proteome</keyword>
<sequence>MNFLAVGSAALAISRGLVGFTLLAEEALVVPDVDEELLDEEEEVDVEPGGVVGHFD</sequence>
<accession>A0ABP4P2R1</accession>
<evidence type="ECO:0000313" key="1">
    <source>
        <dbReference type="EMBL" id="GAA1571486.1"/>
    </source>
</evidence>